<dbReference type="GO" id="GO:0005634">
    <property type="term" value="C:nucleus"/>
    <property type="evidence" value="ECO:0007669"/>
    <property type="project" value="UniProtKB-SubCell"/>
</dbReference>
<keyword evidence="6 9" id="KW-0238">DNA-binding</keyword>
<keyword evidence="5" id="KW-0805">Transcription regulation</keyword>
<dbReference type="GO" id="GO:0009952">
    <property type="term" value="P:anterior/posterior pattern specification"/>
    <property type="evidence" value="ECO:0007669"/>
    <property type="project" value="UniProtKB-ARBA"/>
</dbReference>
<dbReference type="InterPro" id="IPR043565">
    <property type="entry name" value="PAX_fam"/>
</dbReference>
<keyword evidence="15" id="KW-1185">Reference proteome</keyword>
<evidence type="ECO:0000256" key="10">
    <source>
        <dbReference type="RuleBase" id="RU000682"/>
    </source>
</evidence>
<feature type="domain" description="Paired" evidence="13">
    <location>
        <begin position="5"/>
        <end position="131"/>
    </location>
</feature>
<dbReference type="PANTHER" id="PTHR45636:SF47">
    <property type="entry name" value="PAIRED BOX PROTEIN PAX-4"/>
    <property type="match status" value="1"/>
</dbReference>
<evidence type="ECO:0000259" key="12">
    <source>
        <dbReference type="PROSITE" id="PS50071"/>
    </source>
</evidence>
<dbReference type="PRINTS" id="PR00027">
    <property type="entry name" value="PAIREDBOX"/>
</dbReference>
<dbReference type="InterPro" id="IPR001523">
    <property type="entry name" value="Paired_dom"/>
</dbReference>
<keyword evidence="7" id="KW-0804">Transcription</keyword>
<evidence type="ECO:0000313" key="15">
    <source>
        <dbReference type="Proteomes" id="UP001152622"/>
    </source>
</evidence>
<dbReference type="SMART" id="SM00351">
    <property type="entry name" value="PAX"/>
    <property type="match status" value="1"/>
</dbReference>
<evidence type="ECO:0000256" key="7">
    <source>
        <dbReference type="ARBA" id="ARBA00023163"/>
    </source>
</evidence>
<dbReference type="InterPro" id="IPR009057">
    <property type="entry name" value="Homeodomain-like_sf"/>
</dbReference>
<keyword evidence="3" id="KW-0217">Developmental protein</keyword>
<dbReference type="Gene3D" id="1.10.10.10">
    <property type="entry name" value="Winged helix-like DNA-binding domain superfamily/Winged helix DNA-binding domain"/>
    <property type="match status" value="2"/>
</dbReference>
<dbReference type="Gene3D" id="1.10.10.60">
    <property type="entry name" value="Homeodomain-like"/>
    <property type="match status" value="1"/>
</dbReference>
<evidence type="ECO:0008006" key="16">
    <source>
        <dbReference type="Google" id="ProtNLM"/>
    </source>
</evidence>
<feature type="region of interest" description="Disordered" evidence="11">
    <location>
        <begin position="307"/>
        <end position="328"/>
    </location>
</feature>
<name>A0A9Q1G2N0_SYNKA</name>
<feature type="region of interest" description="Disordered" evidence="11">
    <location>
        <begin position="156"/>
        <end position="176"/>
    </location>
</feature>
<dbReference type="AlphaFoldDB" id="A0A9Q1G2N0"/>
<dbReference type="InterPro" id="IPR043182">
    <property type="entry name" value="PAIRED_DNA-bd_dom"/>
</dbReference>
<dbReference type="FunFam" id="1.10.10.10:FF:000003">
    <property type="entry name" value="Paired box protein Pax-6"/>
    <property type="match status" value="1"/>
</dbReference>
<dbReference type="CDD" id="cd00086">
    <property type="entry name" value="homeodomain"/>
    <property type="match status" value="1"/>
</dbReference>
<evidence type="ECO:0000259" key="13">
    <source>
        <dbReference type="PROSITE" id="PS51057"/>
    </source>
</evidence>
<dbReference type="GO" id="GO:0000981">
    <property type="term" value="F:DNA-binding transcription factor activity, RNA polymerase II-specific"/>
    <property type="evidence" value="ECO:0007669"/>
    <property type="project" value="TreeGrafter"/>
</dbReference>
<evidence type="ECO:0000256" key="4">
    <source>
        <dbReference type="ARBA" id="ARBA00022724"/>
    </source>
</evidence>
<evidence type="ECO:0000256" key="9">
    <source>
        <dbReference type="PROSITE-ProRule" id="PRU00108"/>
    </source>
</evidence>
<accession>A0A9Q1G2N0</accession>
<dbReference type="PROSITE" id="PS51057">
    <property type="entry name" value="PAIRED_2"/>
    <property type="match status" value="1"/>
</dbReference>
<dbReference type="GO" id="GO:0030902">
    <property type="term" value="P:hindbrain development"/>
    <property type="evidence" value="ECO:0007669"/>
    <property type="project" value="UniProtKB-ARBA"/>
</dbReference>
<evidence type="ECO:0000256" key="8">
    <source>
        <dbReference type="ARBA" id="ARBA00023242"/>
    </source>
</evidence>
<dbReference type="Pfam" id="PF00046">
    <property type="entry name" value="Homeodomain"/>
    <property type="match status" value="1"/>
</dbReference>
<reference evidence="14" key="1">
    <citation type="journal article" date="2023" name="Science">
        <title>Genome structures resolve the early diversification of teleost fishes.</title>
        <authorList>
            <person name="Parey E."/>
            <person name="Louis A."/>
            <person name="Montfort J."/>
            <person name="Bouchez O."/>
            <person name="Roques C."/>
            <person name="Iampietro C."/>
            <person name="Lluch J."/>
            <person name="Castinel A."/>
            <person name="Donnadieu C."/>
            <person name="Desvignes T."/>
            <person name="Floi Bucao C."/>
            <person name="Jouanno E."/>
            <person name="Wen M."/>
            <person name="Mejri S."/>
            <person name="Dirks R."/>
            <person name="Jansen H."/>
            <person name="Henkel C."/>
            <person name="Chen W.J."/>
            <person name="Zahm M."/>
            <person name="Cabau C."/>
            <person name="Klopp C."/>
            <person name="Thompson A.W."/>
            <person name="Robinson-Rechavi M."/>
            <person name="Braasch I."/>
            <person name="Lecointre G."/>
            <person name="Bobe J."/>
            <person name="Postlethwait J.H."/>
            <person name="Berthelot C."/>
            <person name="Roest Crollius H."/>
            <person name="Guiguen Y."/>
        </authorList>
    </citation>
    <scope>NUCLEOTIDE SEQUENCE</scope>
    <source>
        <strain evidence="14">WJC10195</strain>
    </source>
</reference>
<dbReference type="GO" id="GO:0000978">
    <property type="term" value="F:RNA polymerase II cis-regulatory region sequence-specific DNA binding"/>
    <property type="evidence" value="ECO:0007669"/>
    <property type="project" value="TreeGrafter"/>
</dbReference>
<evidence type="ECO:0000256" key="11">
    <source>
        <dbReference type="SAM" id="MobiDB-lite"/>
    </source>
</evidence>
<dbReference type="EMBL" id="JAINUF010000002">
    <property type="protein sequence ID" value="KAJ8373794.1"/>
    <property type="molecule type" value="Genomic_DNA"/>
</dbReference>
<dbReference type="PANTHER" id="PTHR45636">
    <property type="entry name" value="PAIRED BOX PROTEIN PAX-6-RELATED-RELATED"/>
    <property type="match status" value="1"/>
</dbReference>
<dbReference type="Proteomes" id="UP001152622">
    <property type="component" value="Chromosome 2"/>
</dbReference>
<proteinExistence type="inferred from homology"/>
<dbReference type="SMART" id="SM00389">
    <property type="entry name" value="HOX"/>
    <property type="match status" value="1"/>
</dbReference>
<dbReference type="SUPFAM" id="SSF46689">
    <property type="entry name" value="Homeodomain-like"/>
    <property type="match status" value="2"/>
</dbReference>
<evidence type="ECO:0000256" key="5">
    <source>
        <dbReference type="ARBA" id="ARBA00023015"/>
    </source>
</evidence>
<evidence type="ECO:0000256" key="3">
    <source>
        <dbReference type="ARBA" id="ARBA00022473"/>
    </source>
</evidence>
<dbReference type="OrthoDB" id="3225452at2759"/>
<dbReference type="GO" id="GO:0048593">
    <property type="term" value="P:camera-type eye morphogenesis"/>
    <property type="evidence" value="ECO:0007669"/>
    <property type="project" value="UniProtKB-ARBA"/>
</dbReference>
<evidence type="ECO:0000256" key="6">
    <source>
        <dbReference type="ARBA" id="ARBA00023125"/>
    </source>
</evidence>
<dbReference type="PROSITE" id="PS50071">
    <property type="entry name" value="HOMEOBOX_2"/>
    <property type="match status" value="1"/>
</dbReference>
<comment type="similarity">
    <text evidence="2">Belongs to the paired homeobox family.</text>
</comment>
<feature type="DNA-binding region" description="Homeobox" evidence="9">
    <location>
        <begin position="179"/>
        <end position="238"/>
    </location>
</feature>
<organism evidence="14 15">
    <name type="scientific">Synaphobranchus kaupii</name>
    <name type="common">Kaup's arrowtooth eel</name>
    <dbReference type="NCBI Taxonomy" id="118154"/>
    <lineage>
        <taxon>Eukaryota</taxon>
        <taxon>Metazoa</taxon>
        <taxon>Chordata</taxon>
        <taxon>Craniata</taxon>
        <taxon>Vertebrata</taxon>
        <taxon>Euteleostomi</taxon>
        <taxon>Actinopterygii</taxon>
        <taxon>Neopterygii</taxon>
        <taxon>Teleostei</taxon>
        <taxon>Anguilliformes</taxon>
        <taxon>Synaphobranchidae</taxon>
        <taxon>Synaphobranchus</taxon>
    </lineage>
</organism>
<keyword evidence="4" id="KW-0563">Paired box</keyword>
<dbReference type="Pfam" id="PF00292">
    <property type="entry name" value="PAX"/>
    <property type="match status" value="1"/>
</dbReference>
<sequence length="364" mass="41106">MAKQGNECINQLGGFFLNGRPLPTSKRREIVELALKGARPCEISRILQISNGCVSKILGRYQRTGLVCPKAIGGSKPRLLTPEVIGKISRYKCENPTIFAWEIQTKLLSERVCKPDTVPSVSSVNRILRSLQQDLGPFGMENYVAHPRRAENAMERPDDEWTSAGNDGRSRDCQIKNDRSRNRTIFTQEQCGVLEKEFLQSQYPDAFARQKLAAECNLPEATIKVWFSNRRAKRQREDKLKNGLNRGESTSLALNPSLASHHHREATFWVTRNEDPWKGVSIVHPAQPVYQHQMPQEQVYHKYSPPLTPEQYQQGTPGTRRTGPAGSEAFLAPQGSPFTYTAEKSAPFLPLHTGQYTPLLFSQY</sequence>
<comment type="caution">
    <text evidence="14">The sequence shown here is derived from an EMBL/GenBank/DDBJ whole genome shotgun (WGS) entry which is preliminary data.</text>
</comment>
<dbReference type="InterPro" id="IPR001356">
    <property type="entry name" value="HD"/>
</dbReference>
<dbReference type="PROSITE" id="PS00034">
    <property type="entry name" value="PAIRED_1"/>
    <property type="match status" value="1"/>
</dbReference>
<evidence type="ECO:0000256" key="1">
    <source>
        <dbReference type="ARBA" id="ARBA00004123"/>
    </source>
</evidence>
<evidence type="ECO:0000313" key="14">
    <source>
        <dbReference type="EMBL" id="KAJ8373794.1"/>
    </source>
</evidence>
<keyword evidence="8 9" id="KW-0539">Nucleus</keyword>
<feature type="domain" description="Homeobox" evidence="12">
    <location>
        <begin position="177"/>
        <end position="237"/>
    </location>
</feature>
<dbReference type="InterPro" id="IPR036388">
    <property type="entry name" value="WH-like_DNA-bd_sf"/>
</dbReference>
<evidence type="ECO:0000256" key="2">
    <source>
        <dbReference type="ARBA" id="ARBA00005733"/>
    </source>
</evidence>
<comment type="subcellular location">
    <subcellularLocation>
        <location evidence="1 9 10">Nucleus</location>
    </subcellularLocation>
</comment>
<protein>
    <recommendedName>
        <fullName evidence="16">Paired box protein Pax-4</fullName>
    </recommendedName>
</protein>
<keyword evidence="9 10" id="KW-0371">Homeobox</keyword>
<gene>
    <name evidence="14" type="ORF">SKAU_G00043740</name>
</gene>
<feature type="compositionally biased region" description="Low complexity" evidence="11">
    <location>
        <begin position="313"/>
        <end position="324"/>
    </location>
</feature>